<evidence type="ECO:0000256" key="2">
    <source>
        <dbReference type="ARBA" id="ARBA00022475"/>
    </source>
</evidence>
<name>A0ABW2CFI0_9ACTN</name>
<dbReference type="NCBIfam" id="NF008653">
    <property type="entry name" value="PRK11650.1"/>
    <property type="match status" value="1"/>
</dbReference>
<dbReference type="PROSITE" id="PS50893">
    <property type="entry name" value="ABC_TRANSPORTER_2"/>
    <property type="match status" value="1"/>
</dbReference>
<keyword evidence="6" id="KW-0472">Membrane</keyword>
<dbReference type="InterPro" id="IPR027417">
    <property type="entry name" value="P-loop_NTPase"/>
</dbReference>
<gene>
    <name evidence="8" type="ORF">ACFQKB_12165</name>
</gene>
<feature type="domain" description="ABC transporter" evidence="7">
    <location>
        <begin position="4"/>
        <end position="235"/>
    </location>
</feature>
<dbReference type="PROSITE" id="PS00211">
    <property type="entry name" value="ABC_TRANSPORTER_1"/>
    <property type="match status" value="1"/>
</dbReference>
<accession>A0ABW2CFI0</accession>
<dbReference type="RefSeq" id="WP_378063226.1">
    <property type="nucleotide sequence ID" value="NZ_JBHSXS010000005.1"/>
</dbReference>
<evidence type="ECO:0000256" key="3">
    <source>
        <dbReference type="ARBA" id="ARBA00022741"/>
    </source>
</evidence>
<comment type="caution">
    <text evidence="8">The sequence shown here is derived from an EMBL/GenBank/DDBJ whole genome shotgun (WGS) entry which is preliminary data.</text>
</comment>
<keyword evidence="1" id="KW-0813">Transport</keyword>
<dbReference type="InterPro" id="IPR003439">
    <property type="entry name" value="ABC_transporter-like_ATP-bd"/>
</dbReference>
<dbReference type="SUPFAM" id="SSF52540">
    <property type="entry name" value="P-loop containing nucleoside triphosphate hydrolases"/>
    <property type="match status" value="1"/>
</dbReference>
<dbReference type="InterPro" id="IPR047641">
    <property type="entry name" value="ABC_transpr_MalK/UgpC-like"/>
</dbReference>
<dbReference type="InterPro" id="IPR015855">
    <property type="entry name" value="ABC_transpr_MalK-like"/>
</dbReference>
<evidence type="ECO:0000256" key="5">
    <source>
        <dbReference type="ARBA" id="ARBA00022967"/>
    </source>
</evidence>
<dbReference type="PANTHER" id="PTHR43875">
    <property type="entry name" value="MALTODEXTRIN IMPORT ATP-BINDING PROTEIN MSMX"/>
    <property type="match status" value="1"/>
</dbReference>
<dbReference type="Proteomes" id="UP001596380">
    <property type="component" value="Unassembled WGS sequence"/>
</dbReference>
<dbReference type="GO" id="GO:0005524">
    <property type="term" value="F:ATP binding"/>
    <property type="evidence" value="ECO:0007669"/>
    <property type="project" value="UniProtKB-KW"/>
</dbReference>
<evidence type="ECO:0000256" key="1">
    <source>
        <dbReference type="ARBA" id="ARBA00022448"/>
    </source>
</evidence>
<evidence type="ECO:0000256" key="4">
    <source>
        <dbReference type="ARBA" id="ARBA00022840"/>
    </source>
</evidence>
<dbReference type="InterPro" id="IPR017871">
    <property type="entry name" value="ABC_transporter-like_CS"/>
</dbReference>
<keyword evidence="3" id="KW-0547">Nucleotide-binding</keyword>
<organism evidence="8 9">
    <name type="scientific">Actinomadura yumaensis</name>
    <dbReference type="NCBI Taxonomy" id="111807"/>
    <lineage>
        <taxon>Bacteria</taxon>
        <taxon>Bacillati</taxon>
        <taxon>Actinomycetota</taxon>
        <taxon>Actinomycetes</taxon>
        <taxon>Streptosporangiales</taxon>
        <taxon>Thermomonosporaceae</taxon>
        <taxon>Actinomadura</taxon>
    </lineage>
</organism>
<protein>
    <submittedName>
        <fullName evidence="8">ABC transporter ATP-binding protein</fullName>
    </submittedName>
</protein>
<keyword evidence="5" id="KW-1278">Translocase</keyword>
<dbReference type="SMART" id="SM00382">
    <property type="entry name" value="AAA"/>
    <property type="match status" value="1"/>
</dbReference>
<evidence type="ECO:0000313" key="8">
    <source>
        <dbReference type="EMBL" id="MFC6880516.1"/>
    </source>
</evidence>
<reference evidence="9" key="1">
    <citation type="journal article" date="2019" name="Int. J. Syst. Evol. Microbiol.">
        <title>The Global Catalogue of Microorganisms (GCM) 10K type strain sequencing project: providing services to taxonomists for standard genome sequencing and annotation.</title>
        <authorList>
            <consortium name="The Broad Institute Genomics Platform"/>
            <consortium name="The Broad Institute Genome Sequencing Center for Infectious Disease"/>
            <person name="Wu L."/>
            <person name="Ma J."/>
        </authorList>
    </citation>
    <scope>NUCLEOTIDE SEQUENCE [LARGE SCALE GENOMIC DNA]</scope>
    <source>
        <strain evidence="9">JCM 3369</strain>
    </source>
</reference>
<proteinExistence type="predicted"/>
<dbReference type="Pfam" id="PF00005">
    <property type="entry name" value="ABC_tran"/>
    <property type="match status" value="1"/>
</dbReference>
<keyword evidence="4 8" id="KW-0067">ATP-binding</keyword>
<keyword evidence="2" id="KW-1003">Cell membrane</keyword>
<dbReference type="SUPFAM" id="SSF50331">
    <property type="entry name" value="MOP-like"/>
    <property type="match status" value="1"/>
</dbReference>
<dbReference type="Pfam" id="PF17912">
    <property type="entry name" value="OB_MalK"/>
    <property type="match status" value="1"/>
</dbReference>
<dbReference type="InterPro" id="IPR008995">
    <property type="entry name" value="Mo/tungstate-bd_C_term_dom"/>
</dbReference>
<dbReference type="Gene3D" id="3.40.50.300">
    <property type="entry name" value="P-loop containing nucleotide triphosphate hydrolases"/>
    <property type="match status" value="1"/>
</dbReference>
<evidence type="ECO:0000313" key="9">
    <source>
        <dbReference type="Proteomes" id="UP001596380"/>
    </source>
</evidence>
<dbReference type="EMBL" id="JBHSXS010000005">
    <property type="protein sequence ID" value="MFC6880516.1"/>
    <property type="molecule type" value="Genomic_DNA"/>
</dbReference>
<sequence>MAAITMKNIVKQYGDGFPAVNDVSLDVRDGEFMILVGPSGCGKSTLLRMIVGLEDITSGEMRIGEKVVNTVAPRRRNLSMVFQNYALYPHLTVYENIAFPLRLAKRSDEEVRRRVTETAKLLELTEHLERKPANLSGGQRQRVAMGRAIVRQADAFLFDEPLSNLDAKLRGQMRTEISRLQRRLGVTTVYVTHDQTEAMTLGDRVAVLRKGILQQVGSPRELYEQPVNLFVAGFIGSPSMNFLPASVDGTFLETPIGRFDLRDERKASAVGDRDVVLVGVRPEDFEDASLVSEDKRAAGALVRVHVDVTEWLGNEQYAYVPYEAPRELADQLRELSRELDSDQMRTQAVVSLDASSLITAGDEAELWINTSRLHIFDPATGENLTRDEARVTELADHATRVREAQRRAQRPDAPAD</sequence>
<keyword evidence="9" id="KW-1185">Reference proteome</keyword>
<dbReference type="PANTHER" id="PTHR43875:SF15">
    <property type="entry name" value="TREHALOSE IMPORT ATP-BINDING PROTEIN SUGC"/>
    <property type="match status" value="1"/>
</dbReference>
<evidence type="ECO:0000259" key="7">
    <source>
        <dbReference type="PROSITE" id="PS50893"/>
    </source>
</evidence>
<dbReference type="InterPro" id="IPR003593">
    <property type="entry name" value="AAA+_ATPase"/>
</dbReference>
<dbReference type="Gene3D" id="2.40.50.100">
    <property type="match status" value="1"/>
</dbReference>
<dbReference type="InterPro" id="IPR040582">
    <property type="entry name" value="OB_MalK-like"/>
</dbReference>
<dbReference type="CDD" id="cd03301">
    <property type="entry name" value="ABC_MalK_N"/>
    <property type="match status" value="1"/>
</dbReference>
<evidence type="ECO:0000256" key="6">
    <source>
        <dbReference type="ARBA" id="ARBA00023136"/>
    </source>
</evidence>